<proteinExistence type="predicted"/>
<name>A0A1D3L4S5_9EURY</name>
<dbReference type="STRING" id="118062.MCBB_2070"/>
<organism evidence="1 2">
    <name type="scientific">Methanobacterium congolense</name>
    <dbReference type="NCBI Taxonomy" id="118062"/>
    <lineage>
        <taxon>Archaea</taxon>
        <taxon>Methanobacteriati</taxon>
        <taxon>Methanobacteriota</taxon>
        <taxon>Methanomada group</taxon>
        <taxon>Methanobacteria</taxon>
        <taxon>Methanobacteriales</taxon>
        <taxon>Methanobacteriaceae</taxon>
        <taxon>Methanobacterium</taxon>
    </lineage>
</organism>
<protein>
    <recommendedName>
        <fullName evidence="3">PsbP C-terminal domain-containing protein</fullName>
    </recommendedName>
</protein>
<keyword evidence="2" id="KW-1185">Reference proteome</keyword>
<dbReference type="OrthoDB" id="82411at2157"/>
<accession>A0A1D3L4S5</accession>
<dbReference type="EMBL" id="LT607756">
    <property type="protein sequence ID" value="SCG86613.1"/>
    <property type="molecule type" value="Genomic_DNA"/>
</dbReference>
<dbReference type="Proteomes" id="UP000094707">
    <property type="component" value="Chromosome I"/>
</dbReference>
<sequence>MKKYPFLILLALLCLVVSVSGCVSSGNETNNTTSHYSQNGISFDYPGTWNTANAVSNNSLAAVGDPKSVDNTTGEPQTFVLIQKSNATSSDLQTAYNANYASLFTNTSYQRVSEGNITVNGATALENVYTVNSTSGTAMQMQAVWLKENSDIYVILCGATQSDFNNQQDNFNMVINSFKVQ</sequence>
<dbReference type="GeneID" id="30412905"/>
<dbReference type="Gene3D" id="3.40.1000.10">
    <property type="entry name" value="Mog1/PsbP, alpha/beta/alpha sandwich"/>
    <property type="match status" value="1"/>
</dbReference>
<dbReference type="Pfam" id="PF18933">
    <property type="entry name" value="PsbP_2"/>
    <property type="match status" value="1"/>
</dbReference>
<evidence type="ECO:0000313" key="2">
    <source>
        <dbReference type="Proteomes" id="UP000094707"/>
    </source>
</evidence>
<gene>
    <name evidence="1" type="ORF">MCBB_2070</name>
</gene>
<evidence type="ECO:0000313" key="1">
    <source>
        <dbReference type="EMBL" id="SCG86613.1"/>
    </source>
</evidence>
<reference evidence="1 2" key="1">
    <citation type="submission" date="2016-08" db="EMBL/GenBank/DDBJ databases">
        <authorList>
            <person name="Seilhamer J.J."/>
        </authorList>
    </citation>
    <scope>NUCLEOTIDE SEQUENCE [LARGE SCALE GENOMIC DNA]</scope>
    <source>
        <strain evidence="1">Buetzberg</strain>
    </source>
</reference>
<evidence type="ECO:0008006" key="3">
    <source>
        <dbReference type="Google" id="ProtNLM"/>
    </source>
</evidence>
<dbReference type="RefSeq" id="WP_071907661.1">
    <property type="nucleotide sequence ID" value="NZ_LT607756.1"/>
</dbReference>
<dbReference type="AlphaFoldDB" id="A0A1D3L4S5"/>
<dbReference type="PROSITE" id="PS51257">
    <property type="entry name" value="PROKAR_LIPOPROTEIN"/>
    <property type="match status" value="1"/>
</dbReference>
<dbReference type="KEGG" id="mcub:MCBB_2070"/>